<dbReference type="Proteomes" id="UP000008207">
    <property type="component" value="Chromosome"/>
</dbReference>
<dbReference type="OrthoDB" id="9794178at2"/>
<dbReference type="Gene3D" id="3.30.2020.30">
    <property type="match status" value="1"/>
</dbReference>
<protein>
    <recommendedName>
        <fullName evidence="3">Gamma-butyrobetaine hydroxylase-like N-terminal domain-containing protein</fullName>
    </recommendedName>
</protein>
<reference evidence="4 5" key="1">
    <citation type="submission" date="2009-01" db="EMBL/GenBank/DDBJ databases">
        <title>Complete sequence of chromosome of Methylobacterium nodulans ORS 2060.</title>
        <authorList>
            <consortium name="US DOE Joint Genome Institute"/>
            <person name="Lucas S."/>
            <person name="Copeland A."/>
            <person name="Lapidus A."/>
            <person name="Glavina del Rio T."/>
            <person name="Dalin E."/>
            <person name="Tice H."/>
            <person name="Bruce D."/>
            <person name="Goodwin L."/>
            <person name="Pitluck S."/>
            <person name="Sims D."/>
            <person name="Brettin T."/>
            <person name="Detter J.C."/>
            <person name="Han C."/>
            <person name="Larimer F."/>
            <person name="Land M."/>
            <person name="Hauser L."/>
            <person name="Kyrpides N."/>
            <person name="Ivanova N."/>
            <person name="Marx C.J."/>
            <person name="Richardson P."/>
        </authorList>
    </citation>
    <scope>NUCLEOTIDE SEQUENCE [LARGE SCALE GENOMIC DNA]</scope>
    <source>
        <strain evidence="5">LMG 21967 / CNCM I-2342 / ORS 2060</strain>
    </source>
</reference>
<dbReference type="RefSeq" id="WP_015933043.1">
    <property type="nucleotide sequence ID" value="NC_011894.1"/>
</dbReference>
<dbReference type="AlphaFoldDB" id="B8IEY1"/>
<evidence type="ECO:0000313" key="4">
    <source>
        <dbReference type="EMBL" id="ACL61474.1"/>
    </source>
</evidence>
<evidence type="ECO:0000313" key="5">
    <source>
        <dbReference type="Proteomes" id="UP000008207"/>
    </source>
</evidence>
<dbReference type="PANTHER" id="PTHR35303:SF5">
    <property type="entry name" value="OS02G0197800 PROTEIN"/>
    <property type="match status" value="1"/>
</dbReference>
<evidence type="ECO:0000259" key="3">
    <source>
        <dbReference type="Pfam" id="PF06155"/>
    </source>
</evidence>
<dbReference type="InterPro" id="IPR010376">
    <property type="entry name" value="GBBH-like_N"/>
</dbReference>
<dbReference type="STRING" id="460265.Mnod_6713"/>
<evidence type="ECO:0000256" key="2">
    <source>
        <dbReference type="ARBA" id="ARBA00023004"/>
    </source>
</evidence>
<organism evidence="4 5">
    <name type="scientific">Methylobacterium nodulans (strain LMG 21967 / CNCM I-2342 / ORS 2060)</name>
    <dbReference type="NCBI Taxonomy" id="460265"/>
    <lineage>
        <taxon>Bacteria</taxon>
        <taxon>Pseudomonadati</taxon>
        <taxon>Pseudomonadota</taxon>
        <taxon>Alphaproteobacteria</taxon>
        <taxon>Hyphomicrobiales</taxon>
        <taxon>Methylobacteriaceae</taxon>
        <taxon>Methylobacterium</taxon>
    </lineage>
</organism>
<dbReference type="Pfam" id="PF06155">
    <property type="entry name" value="GBBH-like_N"/>
    <property type="match status" value="1"/>
</dbReference>
<keyword evidence="2" id="KW-0408">Iron</keyword>
<dbReference type="eggNOG" id="COG3536">
    <property type="taxonomic scope" value="Bacteria"/>
</dbReference>
<keyword evidence="1" id="KW-0479">Metal-binding</keyword>
<gene>
    <name evidence="4" type="ordered locus">Mnod_6713</name>
</gene>
<dbReference type="InterPro" id="IPR038492">
    <property type="entry name" value="GBBH-like_N_sf"/>
</dbReference>
<dbReference type="KEGG" id="mno:Mnod_6713"/>
<keyword evidence="5" id="KW-1185">Reference proteome</keyword>
<proteinExistence type="predicted"/>
<dbReference type="PANTHER" id="PTHR35303">
    <property type="entry name" value="OS02G0197800 PROTEIN"/>
    <property type="match status" value="1"/>
</dbReference>
<feature type="domain" description="Gamma-butyrobetaine hydroxylase-like N-terminal" evidence="3">
    <location>
        <begin position="10"/>
        <end position="94"/>
    </location>
</feature>
<sequence>MSDADWPTEIRLSRDKRVLHVTFASGASFALPAEYLRVESPSAEVQGHAPSERKWLGGKREVQILSVTPVGNYAVKLAFDDMHDTGIYSWTYLRELGLEQEERFARYLDEIAKRGLSRDRVRPA</sequence>
<dbReference type="EMBL" id="CP001349">
    <property type="protein sequence ID" value="ACL61474.1"/>
    <property type="molecule type" value="Genomic_DNA"/>
</dbReference>
<evidence type="ECO:0000256" key="1">
    <source>
        <dbReference type="ARBA" id="ARBA00022723"/>
    </source>
</evidence>
<name>B8IEY1_METNO</name>
<dbReference type="HOGENOM" id="CLU_117841_0_2_5"/>
<dbReference type="GO" id="GO:0046872">
    <property type="term" value="F:metal ion binding"/>
    <property type="evidence" value="ECO:0007669"/>
    <property type="project" value="UniProtKB-KW"/>
</dbReference>
<accession>B8IEY1</accession>